<protein>
    <recommendedName>
        <fullName evidence="1">F-box domain-containing protein</fullName>
    </recommendedName>
</protein>
<dbReference type="EMBL" id="CP058609">
    <property type="protein sequence ID" value="QLG73653.1"/>
    <property type="molecule type" value="Genomic_DNA"/>
</dbReference>
<dbReference type="Gene3D" id="1.20.1280.50">
    <property type="match status" value="1"/>
</dbReference>
<dbReference type="InterPro" id="IPR001810">
    <property type="entry name" value="F-box_dom"/>
</dbReference>
<accession>A0A7H9B5A8</accession>
<feature type="domain" description="F-box" evidence="1">
    <location>
        <begin position="3"/>
        <end position="49"/>
    </location>
</feature>
<dbReference type="RefSeq" id="XP_037145379.1">
    <property type="nucleotide sequence ID" value="XM_037289484.1"/>
</dbReference>
<name>A0A7H9B5A8_ZYGMR</name>
<evidence type="ECO:0000259" key="1">
    <source>
        <dbReference type="PROSITE" id="PS50181"/>
    </source>
</evidence>
<dbReference type="Pfam" id="PF00646">
    <property type="entry name" value="F-box"/>
    <property type="match status" value="1"/>
</dbReference>
<gene>
    <name evidence="2" type="ORF">HG535_0F01640</name>
</gene>
<evidence type="ECO:0000313" key="2">
    <source>
        <dbReference type="EMBL" id="QLG73653.1"/>
    </source>
</evidence>
<dbReference type="GeneID" id="59237412"/>
<dbReference type="Proteomes" id="UP000509704">
    <property type="component" value="Chromosome 6"/>
</dbReference>
<sequence length="587" mass="68849">MASSSITILPDEIWIEISQYLTVQDLFRLRVCCRKLNAKISSRAIWKPICLKNWLNHQNNDPFMKITDNEENYLLKDDWFSYFRFRNNIDCGIMRNLRRIMQQKDSKKYWDEFQSLMRFKKSHIIPLLHRTVNKQYPRDEIPLHLIAICQKVLTSYRHEYVVNLFTNENGGIEFVHNAEETIFLKLAAMDPSFDRLLHHRSQVFNKIHLLIKRDFNNSSDEFMTLPTTLRVDKLICYLIELLNPFSNSRHLFLEDFILLRIYAGEAHGHPLLILAIIQALASKYKVETLLCSSYLIIRDHRLKDGETYLTISSTGKPKIFTRGRLIHSLKHLVGSSDYIIQNEIIPTILQPLKMKDCISTIFKELLPVYNKSKWYTMNPKTIESAKLIFPHSGQPMSCDAVNYFLCVHKATDIGHRNEMRVSTLYTITRREVFRMLSKLYPGDLNEIKSLLRRDSDSFVEPFLRYEEWLHQLHNISLETEDGMGLFVVSSRDLQLMCIVGTRQFSNQHTYYTLMNALGEFYIELDENVEPCDWECNEDLISDFLSMASRSDLGLVFSGIDKSSHRLEMNSIVQHIIDEKEQQASLGF</sequence>
<keyword evidence="3" id="KW-1185">Reference proteome</keyword>
<proteinExistence type="predicted"/>
<dbReference type="PROSITE" id="PS50181">
    <property type="entry name" value="FBOX"/>
    <property type="match status" value="1"/>
</dbReference>
<dbReference type="AlphaFoldDB" id="A0A7H9B5A8"/>
<evidence type="ECO:0000313" key="3">
    <source>
        <dbReference type="Proteomes" id="UP000509704"/>
    </source>
</evidence>
<reference evidence="2 3" key="1">
    <citation type="submission" date="2020-07" db="EMBL/GenBank/DDBJ databases">
        <title>The yeast mating-type switching endonuclease HO is a domesticated member of an unorthodox homing genetic element family.</title>
        <authorList>
            <person name="Coughlan A.Y."/>
            <person name="Lombardi L."/>
            <person name="Braun-Galleani S."/>
            <person name="Martos A.R."/>
            <person name="Galeote V."/>
            <person name="Bigey F."/>
            <person name="Dequin S."/>
            <person name="Byrne K.P."/>
            <person name="Wolfe K.H."/>
        </authorList>
    </citation>
    <scope>NUCLEOTIDE SEQUENCE [LARGE SCALE GENOMIC DNA]</scope>
    <source>
        <strain evidence="2 3">NRRL Y-6702</strain>
    </source>
</reference>
<dbReference type="InterPro" id="IPR036047">
    <property type="entry name" value="F-box-like_dom_sf"/>
</dbReference>
<dbReference type="SMART" id="SM00256">
    <property type="entry name" value="FBOX"/>
    <property type="match status" value="1"/>
</dbReference>
<organism evidence="2 3">
    <name type="scientific">Zygotorulaspora mrakii</name>
    <name type="common">Zygosaccharomyces mrakii</name>
    <dbReference type="NCBI Taxonomy" id="42260"/>
    <lineage>
        <taxon>Eukaryota</taxon>
        <taxon>Fungi</taxon>
        <taxon>Dikarya</taxon>
        <taxon>Ascomycota</taxon>
        <taxon>Saccharomycotina</taxon>
        <taxon>Saccharomycetes</taxon>
        <taxon>Saccharomycetales</taxon>
        <taxon>Saccharomycetaceae</taxon>
        <taxon>Zygotorulaspora</taxon>
    </lineage>
</organism>
<dbReference type="SUPFAM" id="SSF81383">
    <property type="entry name" value="F-box domain"/>
    <property type="match status" value="1"/>
</dbReference>
<dbReference type="KEGG" id="zmk:HG535_0F01640"/>
<dbReference type="OrthoDB" id="550575at2759"/>